<evidence type="ECO:0000313" key="2">
    <source>
        <dbReference type="Proteomes" id="UP001642464"/>
    </source>
</evidence>
<dbReference type="SUPFAM" id="SSF54427">
    <property type="entry name" value="NTF2-like"/>
    <property type="match status" value="1"/>
</dbReference>
<dbReference type="Proteomes" id="UP001642464">
    <property type="component" value="Unassembled WGS sequence"/>
</dbReference>
<name>A0ABP0JJI5_9DINO</name>
<dbReference type="Gene3D" id="3.10.450.50">
    <property type="match status" value="1"/>
</dbReference>
<reference evidence="1 2" key="1">
    <citation type="submission" date="2024-02" db="EMBL/GenBank/DDBJ databases">
        <authorList>
            <person name="Chen Y."/>
            <person name="Shah S."/>
            <person name="Dougan E. K."/>
            <person name="Thang M."/>
            <person name="Chan C."/>
        </authorList>
    </citation>
    <scope>NUCLEOTIDE SEQUENCE [LARGE SCALE GENOMIC DNA]</scope>
</reference>
<keyword evidence="2" id="KW-1185">Reference proteome</keyword>
<dbReference type="EMBL" id="CAXAMM010007524">
    <property type="protein sequence ID" value="CAK9014567.1"/>
    <property type="molecule type" value="Genomic_DNA"/>
</dbReference>
<evidence type="ECO:0000313" key="1">
    <source>
        <dbReference type="EMBL" id="CAK9014567.1"/>
    </source>
</evidence>
<dbReference type="InterPro" id="IPR032710">
    <property type="entry name" value="NTF2-like_dom_sf"/>
</dbReference>
<accession>A0ABP0JJI5</accession>
<gene>
    <name evidence="1" type="ORF">SCF082_LOCUS12378</name>
</gene>
<organism evidence="1 2">
    <name type="scientific">Durusdinium trenchii</name>
    <dbReference type="NCBI Taxonomy" id="1381693"/>
    <lineage>
        <taxon>Eukaryota</taxon>
        <taxon>Sar</taxon>
        <taxon>Alveolata</taxon>
        <taxon>Dinophyceae</taxon>
        <taxon>Suessiales</taxon>
        <taxon>Symbiodiniaceae</taxon>
        <taxon>Durusdinium</taxon>
    </lineage>
</organism>
<proteinExistence type="predicted"/>
<dbReference type="PANTHER" id="PTHR31757:SF0">
    <property type="entry name" value="SLL0781 PROTEIN"/>
    <property type="match status" value="1"/>
</dbReference>
<comment type="caution">
    <text evidence="1">The sequence shown here is derived from an EMBL/GenBank/DDBJ whole genome shotgun (WGS) entry which is preliminary data.</text>
</comment>
<sequence length="183" mass="21639">MMRLGHLGLRSRLHFSTRMTSQVVRPPLPPFNLADAEQKVRMAEDAWNSRDPEKVSLAYTEDCIWRNRDCFFQGRDAIVRFLREKWEKETEYRLIKELFAFEGHRIAVCFQYEFKDADTGSWYRAYGNENWDFAENGQMKRRQASINNVVIAEGDRRFTWDLGPRPSDFPGLTDLDDQFGMLL</sequence>
<dbReference type="PANTHER" id="PTHR31757">
    <property type="entry name" value="SLL0781 PROTEIN"/>
    <property type="match status" value="1"/>
</dbReference>
<dbReference type="Pfam" id="PF07080">
    <property type="entry name" value="DUF1348"/>
    <property type="match status" value="1"/>
</dbReference>
<protein>
    <submittedName>
        <fullName evidence="1">Pre-mRNA-splicing factor SPF27</fullName>
    </submittedName>
</protein>
<dbReference type="InterPro" id="IPR009783">
    <property type="entry name" value="DUF1348"/>
</dbReference>